<dbReference type="KEGG" id="pmaw:MACH26_38900"/>
<reference evidence="5" key="1">
    <citation type="submission" date="2023-01" db="EMBL/GenBank/DDBJ databases">
        <title>Complete genome sequence of Planctobacterium marinum strain Dej080120_11.</title>
        <authorList>
            <person name="Ueki S."/>
            <person name="Maruyama F."/>
        </authorList>
    </citation>
    <scope>NUCLEOTIDE SEQUENCE</scope>
    <source>
        <strain evidence="5">Dej080120_11</strain>
    </source>
</reference>
<dbReference type="EMBL" id="AP027272">
    <property type="protein sequence ID" value="BDX08369.1"/>
    <property type="molecule type" value="Genomic_DNA"/>
</dbReference>
<keyword evidence="4" id="KW-0574">Periplasm</keyword>
<dbReference type="Proteomes" id="UP001333710">
    <property type="component" value="Chromosome"/>
</dbReference>
<organism evidence="5 6">
    <name type="scientific">Planctobacterium marinum</name>
    <dbReference type="NCBI Taxonomy" id="1631968"/>
    <lineage>
        <taxon>Bacteria</taxon>
        <taxon>Pseudomonadati</taxon>
        <taxon>Pseudomonadota</taxon>
        <taxon>Gammaproteobacteria</taxon>
        <taxon>Alteromonadales</taxon>
        <taxon>Alteromonadaceae</taxon>
        <taxon>Planctobacterium</taxon>
    </lineage>
</organism>
<gene>
    <name evidence="5" type="ORF">MACH26_38900</name>
</gene>
<evidence type="ECO:0000256" key="1">
    <source>
        <dbReference type="ARBA" id="ARBA00004418"/>
    </source>
</evidence>
<evidence type="ECO:0000256" key="4">
    <source>
        <dbReference type="ARBA" id="ARBA00022764"/>
    </source>
</evidence>
<evidence type="ECO:0000313" key="5">
    <source>
        <dbReference type="EMBL" id="BDX08369.1"/>
    </source>
</evidence>
<dbReference type="Pfam" id="PF07813">
    <property type="entry name" value="LTXXQ"/>
    <property type="match status" value="2"/>
</dbReference>
<dbReference type="InterPro" id="IPR012899">
    <property type="entry name" value="LTXXQ"/>
</dbReference>
<dbReference type="PANTHER" id="PTHR38102:SF1">
    <property type="entry name" value="PERIPLASMIC CHAPERONE SPY"/>
    <property type="match status" value="1"/>
</dbReference>
<accession>A0AA48HUT7</accession>
<proteinExistence type="inferred from homology"/>
<dbReference type="PANTHER" id="PTHR38102">
    <property type="entry name" value="PERIPLASMIC CHAPERONE SPY"/>
    <property type="match status" value="1"/>
</dbReference>
<name>A0AA48HUT7_9ALTE</name>
<comment type="similarity">
    <text evidence="2">Belongs to the CpxP/Spy family.</text>
</comment>
<keyword evidence="6" id="KW-1185">Reference proteome</keyword>
<dbReference type="InterPro" id="IPR052211">
    <property type="entry name" value="Cpx_auxiliary_protein"/>
</dbReference>
<dbReference type="GO" id="GO:0051082">
    <property type="term" value="F:unfolded protein binding"/>
    <property type="evidence" value="ECO:0007669"/>
    <property type="project" value="TreeGrafter"/>
</dbReference>
<dbReference type="GO" id="GO:0030288">
    <property type="term" value="C:outer membrane-bounded periplasmic space"/>
    <property type="evidence" value="ECO:0007669"/>
    <property type="project" value="TreeGrafter"/>
</dbReference>
<sequence>MMLLSFKKEGKAMKKQLLVISLIAASVVTGGFVTAHERDKEHNPRKQMMQIFKQLDLEREQKQAIRSVMHDAKDQMQVYREDMKKLHQEMMALVTSGNSSEASVATVLSQYEETLAAMTLTKSNNKYAVYQVLTEPQREKARTLMEEQRLRMESRDSGERFARMAEKLELSDNQVAQIEPLLEEVKESRMALRDLMHGFKEAQRQWFEDGSYSEEKVNELFATTFPEFQQKLYAVVASHQQIYLQLTEEQQQQVQSTAGKRFMPRML</sequence>
<comment type="subcellular location">
    <subcellularLocation>
        <location evidence="1">Periplasm</location>
    </subcellularLocation>
</comment>
<keyword evidence="3" id="KW-0732">Signal</keyword>
<dbReference type="AlphaFoldDB" id="A0AA48HUT7"/>
<dbReference type="Gene3D" id="1.20.120.1490">
    <property type="match status" value="2"/>
</dbReference>
<protein>
    <submittedName>
        <fullName evidence="5">Uncharacterized protein</fullName>
    </submittedName>
</protein>
<evidence type="ECO:0000256" key="3">
    <source>
        <dbReference type="ARBA" id="ARBA00022729"/>
    </source>
</evidence>
<evidence type="ECO:0000313" key="6">
    <source>
        <dbReference type="Proteomes" id="UP001333710"/>
    </source>
</evidence>
<evidence type="ECO:0000256" key="2">
    <source>
        <dbReference type="ARBA" id="ARBA00008441"/>
    </source>
</evidence>